<reference evidence="3" key="1">
    <citation type="submission" date="2021-01" db="EMBL/GenBank/DDBJ databases">
        <title>Whole genome shotgun sequence of Cellulomonas chitinilytica NBRC 110799.</title>
        <authorList>
            <person name="Komaki H."/>
            <person name="Tamura T."/>
        </authorList>
    </citation>
    <scope>NUCLEOTIDE SEQUENCE</scope>
    <source>
        <strain evidence="3">NBRC 110799</strain>
    </source>
</reference>
<feature type="transmembrane region" description="Helical" evidence="2">
    <location>
        <begin position="90"/>
        <end position="110"/>
    </location>
</feature>
<accession>A0A919P7S4</accession>
<keyword evidence="4" id="KW-1185">Reference proteome</keyword>
<dbReference type="Proteomes" id="UP000632740">
    <property type="component" value="Unassembled WGS sequence"/>
</dbReference>
<evidence type="ECO:0000256" key="2">
    <source>
        <dbReference type="SAM" id="Phobius"/>
    </source>
</evidence>
<comment type="caution">
    <text evidence="3">The sequence shown here is derived from an EMBL/GenBank/DDBJ whole genome shotgun (WGS) entry which is preliminary data.</text>
</comment>
<keyword evidence="2" id="KW-1133">Transmembrane helix</keyword>
<feature type="transmembrane region" description="Helical" evidence="2">
    <location>
        <begin position="60"/>
        <end position="78"/>
    </location>
</feature>
<keyword evidence="2" id="KW-0812">Transmembrane</keyword>
<evidence type="ECO:0000313" key="4">
    <source>
        <dbReference type="Proteomes" id="UP000632740"/>
    </source>
</evidence>
<keyword evidence="2" id="KW-0472">Membrane</keyword>
<dbReference type="EMBL" id="BONK01000021">
    <property type="protein sequence ID" value="GIG23578.1"/>
    <property type="molecule type" value="Genomic_DNA"/>
</dbReference>
<evidence type="ECO:0000256" key="1">
    <source>
        <dbReference type="SAM" id="MobiDB-lite"/>
    </source>
</evidence>
<sequence length="458" mass="47047">MSELHATAAGRRAVALLSSPRRKTAVAVVILAVVLVLMQQSLKAVDDSGIVDRDFEQLRIAVALLGGLAVAVTTHKLLGWNALSAAWQNLIAVVVGVAVVAVTVLVGRGGDQEFVLGRLDGQHPFAQRTLLSGGSGYRYYITLEGYPKEMSARLQLRGSGTPIEGEKQNDGTVVAEGVLTGDATWTALVTLLTGEGPYRLYVDSAPPMRLDGPSDSRAASFDAGRTRAGFVFESDGRWSTAHIHVRSAGGAAVQDTPGLALKDDRGRLWATAPLRGTGSVDTTIPRGSYVVEVQGAVAGQGFTLSLDLEPAASGASPDPSEPAGPTGPSTPAPTATSTPVPTVPSTPVPTVPSTPAPTEPSTPVTADDVAVPDVAGQPATDAAHALTDAGFVAEVVTVCSTSLHTEGAPVGTTRQVVLAGATSTSEEVEVVAKDHVVIPVLPRGTVLTVKSYSGLPCR</sequence>
<proteinExistence type="predicted"/>
<feature type="region of interest" description="Disordered" evidence="1">
    <location>
        <begin position="309"/>
        <end position="368"/>
    </location>
</feature>
<gene>
    <name evidence="3" type="ORF">Cch01nite_43020</name>
</gene>
<evidence type="ECO:0008006" key="5">
    <source>
        <dbReference type="Google" id="ProtNLM"/>
    </source>
</evidence>
<feature type="compositionally biased region" description="Low complexity" evidence="1">
    <location>
        <begin position="321"/>
        <end position="340"/>
    </location>
</feature>
<evidence type="ECO:0000313" key="3">
    <source>
        <dbReference type="EMBL" id="GIG23578.1"/>
    </source>
</evidence>
<dbReference type="RefSeq" id="WP_203758583.1">
    <property type="nucleotide sequence ID" value="NZ_BONK01000021.1"/>
</dbReference>
<dbReference type="AlphaFoldDB" id="A0A919P7S4"/>
<protein>
    <recommendedName>
        <fullName evidence="5">PASTA domain-containing protein</fullName>
    </recommendedName>
</protein>
<feature type="compositionally biased region" description="Pro residues" evidence="1">
    <location>
        <begin position="341"/>
        <end position="360"/>
    </location>
</feature>
<name>A0A919P7S4_9CELL</name>
<organism evidence="3 4">
    <name type="scientific">Cellulomonas chitinilytica</name>
    <dbReference type="NCBI Taxonomy" id="398759"/>
    <lineage>
        <taxon>Bacteria</taxon>
        <taxon>Bacillati</taxon>
        <taxon>Actinomycetota</taxon>
        <taxon>Actinomycetes</taxon>
        <taxon>Micrococcales</taxon>
        <taxon>Cellulomonadaceae</taxon>
        <taxon>Cellulomonas</taxon>
    </lineage>
</organism>